<evidence type="ECO:0000256" key="1">
    <source>
        <dbReference type="SAM" id="MobiDB-lite"/>
    </source>
</evidence>
<dbReference type="WBParaSite" id="TCNE_0000260201-mRNA-1">
    <property type="protein sequence ID" value="TCNE_0000260201-mRNA-1"/>
    <property type="gene ID" value="TCNE_0000260201"/>
</dbReference>
<accession>A0A183U282</accession>
<reference evidence="4" key="1">
    <citation type="submission" date="2016-06" db="UniProtKB">
        <authorList>
            <consortium name="WormBaseParasite"/>
        </authorList>
    </citation>
    <scope>IDENTIFICATION</scope>
</reference>
<keyword evidence="3" id="KW-1185">Reference proteome</keyword>
<protein>
    <submittedName>
        <fullName evidence="2 4">Uncharacterized protein</fullName>
    </submittedName>
</protein>
<evidence type="ECO:0000313" key="2">
    <source>
        <dbReference type="EMBL" id="VDM28319.1"/>
    </source>
</evidence>
<proteinExistence type="predicted"/>
<evidence type="ECO:0000313" key="3">
    <source>
        <dbReference type="Proteomes" id="UP000050794"/>
    </source>
</evidence>
<name>A0A183U282_TOXCA</name>
<organism evidence="3 4">
    <name type="scientific">Toxocara canis</name>
    <name type="common">Canine roundworm</name>
    <dbReference type="NCBI Taxonomy" id="6265"/>
    <lineage>
        <taxon>Eukaryota</taxon>
        <taxon>Metazoa</taxon>
        <taxon>Ecdysozoa</taxon>
        <taxon>Nematoda</taxon>
        <taxon>Chromadorea</taxon>
        <taxon>Rhabditida</taxon>
        <taxon>Spirurina</taxon>
        <taxon>Ascaridomorpha</taxon>
        <taxon>Ascaridoidea</taxon>
        <taxon>Toxocaridae</taxon>
        <taxon>Toxocara</taxon>
    </lineage>
</organism>
<gene>
    <name evidence="2" type="ORF">TCNE_LOCUS2602</name>
</gene>
<evidence type="ECO:0000313" key="4">
    <source>
        <dbReference type="WBParaSite" id="TCNE_0000260201-mRNA-1"/>
    </source>
</evidence>
<dbReference type="EMBL" id="UYWY01002721">
    <property type="protein sequence ID" value="VDM28319.1"/>
    <property type="molecule type" value="Genomic_DNA"/>
</dbReference>
<feature type="region of interest" description="Disordered" evidence="1">
    <location>
        <begin position="1"/>
        <end position="53"/>
    </location>
</feature>
<sequence>MTHLKSSGPTVAPQPLSQEGNVSTEKNSEGWGWREAGGRARFQRPATTAASNLSARDGLRAEKAKERKPASHFKLVVWSWDSEPRAERASLLDGYYCLRRMTTAAAPLHAAAVPRILRECSGDVVQCNEGDREAETSLESALIEEGSRFGLHLDFGLHEYDSDVFQTLWFESTRTRRYKHNDSYSCMPFKRSIAIPVLQFLCCNFRIAIPLSSCCSCRGLLQKK</sequence>
<feature type="compositionally biased region" description="Polar residues" evidence="1">
    <location>
        <begin position="1"/>
        <end position="25"/>
    </location>
</feature>
<dbReference type="AlphaFoldDB" id="A0A183U282"/>
<reference evidence="2 3" key="2">
    <citation type="submission" date="2018-11" db="EMBL/GenBank/DDBJ databases">
        <authorList>
            <consortium name="Pathogen Informatics"/>
        </authorList>
    </citation>
    <scope>NUCLEOTIDE SEQUENCE [LARGE SCALE GENOMIC DNA]</scope>
</reference>
<dbReference type="Proteomes" id="UP000050794">
    <property type="component" value="Unassembled WGS sequence"/>
</dbReference>